<keyword evidence="1" id="KW-0862">Zinc</keyword>
<evidence type="ECO:0000256" key="1">
    <source>
        <dbReference type="PROSITE-ProRule" id="PRU00042"/>
    </source>
</evidence>
<reference evidence="5" key="1">
    <citation type="submission" date="2021-01" db="EMBL/GenBank/DDBJ databases">
        <title>Caligus Genome Assembly.</title>
        <authorList>
            <person name="Gallardo-Escarate C."/>
        </authorList>
    </citation>
    <scope>NUCLEOTIDE SEQUENCE [LARGE SCALE GENOMIC DNA]</scope>
</reference>
<feature type="domain" description="C2H2-type" evidence="3">
    <location>
        <begin position="85"/>
        <end position="113"/>
    </location>
</feature>
<feature type="compositionally biased region" description="Pro residues" evidence="2">
    <location>
        <begin position="1"/>
        <end position="11"/>
    </location>
</feature>
<feature type="non-terminal residue" evidence="4">
    <location>
        <position position="131"/>
    </location>
</feature>
<evidence type="ECO:0000313" key="4">
    <source>
        <dbReference type="EMBL" id="QQP39400.1"/>
    </source>
</evidence>
<organism evidence="4 5">
    <name type="scientific">Caligus rogercresseyi</name>
    <name type="common">Sea louse</name>
    <dbReference type="NCBI Taxonomy" id="217165"/>
    <lineage>
        <taxon>Eukaryota</taxon>
        <taxon>Metazoa</taxon>
        <taxon>Ecdysozoa</taxon>
        <taxon>Arthropoda</taxon>
        <taxon>Crustacea</taxon>
        <taxon>Multicrustacea</taxon>
        <taxon>Hexanauplia</taxon>
        <taxon>Copepoda</taxon>
        <taxon>Siphonostomatoida</taxon>
        <taxon>Caligidae</taxon>
        <taxon>Caligus</taxon>
    </lineage>
</organism>
<dbReference type="InterPro" id="IPR008598">
    <property type="entry name" value="Di19_Zn-bd"/>
</dbReference>
<dbReference type="GO" id="GO:0008270">
    <property type="term" value="F:zinc ion binding"/>
    <property type="evidence" value="ECO:0007669"/>
    <property type="project" value="UniProtKB-KW"/>
</dbReference>
<sequence>MITSGPPPPPGAMVTIEDKEPEDLTPTNTASGHHSGGGEGNAGTSPPKKERNSRKTCGYCHKDFHEMSLKRHIKDVHFKNENTYVICPQCCKQYASQNSLYSHLNRVHGVKKESMEGLQVMMERENDHGAR</sequence>
<accession>A0A7T8JZE5</accession>
<gene>
    <name evidence="4" type="ORF">FKW44_020271</name>
</gene>
<keyword evidence="5" id="KW-1185">Reference proteome</keyword>
<dbReference type="SMART" id="SM00355">
    <property type="entry name" value="ZnF_C2H2"/>
    <property type="match status" value="2"/>
</dbReference>
<dbReference type="PROSITE" id="PS00028">
    <property type="entry name" value="ZINC_FINGER_C2H2_1"/>
    <property type="match status" value="1"/>
</dbReference>
<evidence type="ECO:0000259" key="3">
    <source>
        <dbReference type="PROSITE" id="PS50157"/>
    </source>
</evidence>
<keyword evidence="1" id="KW-0479">Metal-binding</keyword>
<dbReference type="OrthoDB" id="6601382at2759"/>
<dbReference type="EMBL" id="CP045903">
    <property type="protein sequence ID" value="QQP39400.1"/>
    <property type="molecule type" value="Genomic_DNA"/>
</dbReference>
<dbReference type="Gene3D" id="3.30.160.60">
    <property type="entry name" value="Classic Zinc Finger"/>
    <property type="match status" value="1"/>
</dbReference>
<name>A0A7T8JZE5_CALRO</name>
<feature type="region of interest" description="Disordered" evidence="2">
    <location>
        <begin position="1"/>
        <end position="55"/>
    </location>
</feature>
<dbReference type="PROSITE" id="PS50157">
    <property type="entry name" value="ZINC_FINGER_C2H2_2"/>
    <property type="match status" value="1"/>
</dbReference>
<keyword evidence="1" id="KW-0863">Zinc-finger</keyword>
<dbReference type="AlphaFoldDB" id="A0A7T8JZE5"/>
<proteinExistence type="predicted"/>
<dbReference type="InterPro" id="IPR013087">
    <property type="entry name" value="Znf_C2H2_type"/>
</dbReference>
<evidence type="ECO:0000256" key="2">
    <source>
        <dbReference type="SAM" id="MobiDB-lite"/>
    </source>
</evidence>
<dbReference type="Proteomes" id="UP000595437">
    <property type="component" value="Chromosome 14"/>
</dbReference>
<dbReference type="Pfam" id="PF05605">
    <property type="entry name" value="zf-Di19"/>
    <property type="match status" value="1"/>
</dbReference>
<protein>
    <recommendedName>
        <fullName evidence="3">C2H2-type domain-containing protein</fullName>
    </recommendedName>
</protein>
<evidence type="ECO:0000313" key="5">
    <source>
        <dbReference type="Proteomes" id="UP000595437"/>
    </source>
</evidence>